<dbReference type="Gene3D" id="3.10.100.10">
    <property type="entry name" value="Mannose-Binding Protein A, subunit A"/>
    <property type="match status" value="1"/>
</dbReference>
<feature type="chain" id="PRO_5038767317" description="C-type lectin domain-containing protein" evidence="1">
    <location>
        <begin position="22"/>
        <end position="155"/>
    </location>
</feature>
<keyword evidence="3" id="KW-1185">Reference proteome</keyword>
<evidence type="ECO:0008006" key="4">
    <source>
        <dbReference type="Google" id="ProtNLM"/>
    </source>
</evidence>
<protein>
    <recommendedName>
        <fullName evidence="4">C-type lectin domain-containing protein</fullName>
    </recommendedName>
</protein>
<name>A0A9D4IU92_DREPO</name>
<dbReference type="AlphaFoldDB" id="A0A9D4IU92"/>
<evidence type="ECO:0000313" key="3">
    <source>
        <dbReference type="Proteomes" id="UP000828390"/>
    </source>
</evidence>
<evidence type="ECO:0000256" key="1">
    <source>
        <dbReference type="SAM" id="SignalP"/>
    </source>
</evidence>
<organism evidence="2 3">
    <name type="scientific">Dreissena polymorpha</name>
    <name type="common">Zebra mussel</name>
    <name type="synonym">Mytilus polymorpha</name>
    <dbReference type="NCBI Taxonomy" id="45954"/>
    <lineage>
        <taxon>Eukaryota</taxon>
        <taxon>Metazoa</taxon>
        <taxon>Spiralia</taxon>
        <taxon>Lophotrochozoa</taxon>
        <taxon>Mollusca</taxon>
        <taxon>Bivalvia</taxon>
        <taxon>Autobranchia</taxon>
        <taxon>Heteroconchia</taxon>
        <taxon>Euheterodonta</taxon>
        <taxon>Imparidentia</taxon>
        <taxon>Neoheterodontei</taxon>
        <taxon>Myida</taxon>
        <taxon>Dreissenoidea</taxon>
        <taxon>Dreissenidae</taxon>
        <taxon>Dreissena</taxon>
    </lineage>
</organism>
<evidence type="ECO:0000313" key="2">
    <source>
        <dbReference type="EMBL" id="KAH3785164.1"/>
    </source>
</evidence>
<proteinExistence type="predicted"/>
<gene>
    <name evidence="2" type="ORF">DPMN_163249</name>
</gene>
<accession>A0A9D4IU92</accession>
<dbReference type="InterPro" id="IPR016187">
    <property type="entry name" value="CTDL_fold"/>
</dbReference>
<reference evidence="2" key="1">
    <citation type="journal article" date="2019" name="bioRxiv">
        <title>The Genome of the Zebra Mussel, Dreissena polymorpha: A Resource for Invasive Species Research.</title>
        <authorList>
            <person name="McCartney M.A."/>
            <person name="Auch B."/>
            <person name="Kono T."/>
            <person name="Mallez S."/>
            <person name="Zhang Y."/>
            <person name="Obille A."/>
            <person name="Becker A."/>
            <person name="Abrahante J.E."/>
            <person name="Garbe J."/>
            <person name="Badalamenti J.P."/>
            <person name="Herman A."/>
            <person name="Mangelson H."/>
            <person name="Liachko I."/>
            <person name="Sullivan S."/>
            <person name="Sone E.D."/>
            <person name="Koren S."/>
            <person name="Silverstein K.A.T."/>
            <person name="Beckman K.B."/>
            <person name="Gohl D.M."/>
        </authorList>
    </citation>
    <scope>NUCLEOTIDE SEQUENCE</scope>
    <source>
        <strain evidence="2">Duluth1</strain>
        <tissue evidence="2">Whole animal</tissue>
    </source>
</reference>
<dbReference type="InterPro" id="IPR016186">
    <property type="entry name" value="C-type_lectin-like/link_sf"/>
</dbReference>
<keyword evidence="1" id="KW-0732">Signal</keyword>
<reference evidence="2" key="2">
    <citation type="submission" date="2020-11" db="EMBL/GenBank/DDBJ databases">
        <authorList>
            <person name="McCartney M.A."/>
            <person name="Auch B."/>
            <person name="Kono T."/>
            <person name="Mallez S."/>
            <person name="Becker A."/>
            <person name="Gohl D.M."/>
            <person name="Silverstein K.A.T."/>
            <person name="Koren S."/>
            <person name="Bechman K.B."/>
            <person name="Herman A."/>
            <person name="Abrahante J.E."/>
            <person name="Garbe J."/>
        </authorList>
    </citation>
    <scope>NUCLEOTIDE SEQUENCE</scope>
    <source>
        <strain evidence="2">Duluth1</strain>
        <tissue evidence="2">Whole animal</tissue>
    </source>
</reference>
<dbReference type="SUPFAM" id="SSF56436">
    <property type="entry name" value="C-type lectin-like"/>
    <property type="match status" value="1"/>
</dbReference>
<sequence>MMLRAVLVLFKLAFLIAPVHGELPVAVFCEDGWTQFFLDTGTGKICLQFNTEARSWQDAEKHCGENIANLMQLDLIYHYFTITEVGEQTGIGNVLVETLQMKEFWSGMNVQHGRLMWDDYGPQYVHNDRYRMAMRVTGEEQNRTKEYYIPPNPWE</sequence>
<dbReference type="EMBL" id="JAIWYP010000008">
    <property type="protein sequence ID" value="KAH3785164.1"/>
    <property type="molecule type" value="Genomic_DNA"/>
</dbReference>
<dbReference type="Proteomes" id="UP000828390">
    <property type="component" value="Unassembled WGS sequence"/>
</dbReference>
<feature type="signal peptide" evidence="1">
    <location>
        <begin position="1"/>
        <end position="21"/>
    </location>
</feature>
<comment type="caution">
    <text evidence="2">The sequence shown here is derived from an EMBL/GenBank/DDBJ whole genome shotgun (WGS) entry which is preliminary data.</text>
</comment>
<dbReference type="CDD" id="cd00037">
    <property type="entry name" value="CLECT"/>
    <property type="match status" value="1"/>
</dbReference>